<name>A0A1H1R023_9ACTN</name>
<dbReference type="Proteomes" id="UP000199103">
    <property type="component" value="Chromosome I"/>
</dbReference>
<evidence type="ECO:0000313" key="2">
    <source>
        <dbReference type="Proteomes" id="UP000199103"/>
    </source>
</evidence>
<organism evidence="1 2">
    <name type="scientific">Microlunatus soli</name>
    <dbReference type="NCBI Taxonomy" id="630515"/>
    <lineage>
        <taxon>Bacteria</taxon>
        <taxon>Bacillati</taxon>
        <taxon>Actinomycetota</taxon>
        <taxon>Actinomycetes</taxon>
        <taxon>Propionibacteriales</taxon>
        <taxon>Propionibacteriaceae</taxon>
        <taxon>Microlunatus</taxon>
    </lineage>
</organism>
<proteinExistence type="predicted"/>
<dbReference type="AlphaFoldDB" id="A0A1H1R023"/>
<gene>
    <name evidence="1" type="ORF">SAMN04489812_1458</name>
</gene>
<evidence type="ECO:0000313" key="1">
    <source>
        <dbReference type="EMBL" id="SDS29087.1"/>
    </source>
</evidence>
<sequence>MSSAQPRRRSSGKVRALLSLGMLLGITQVGTLAAWSDSATVSAGSFETGTLDLTVGEKSADQLAGQGGSWQHADLSLSDMAPGESVARMLTVGNGGSIALSYNGTVRTGQSLAGADGLVVSVVEDATAATNTGTQAAANRQGSCTGGSATSVAGDAIGTDPRTIHSTAVDLAPDASKTYCVIVKLSADAPNAMQSKSSTVTVDFNAEQ</sequence>
<dbReference type="STRING" id="630515.SAMN04489812_1458"/>
<dbReference type="OrthoDB" id="4470249at2"/>
<keyword evidence="2" id="KW-1185">Reference proteome</keyword>
<dbReference type="NCBIfam" id="TIGR04088">
    <property type="entry name" value="cognate_SipW"/>
    <property type="match status" value="1"/>
</dbReference>
<dbReference type="RefSeq" id="WP_091522182.1">
    <property type="nucleotide sequence ID" value="NZ_LT629772.1"/>
</dbReference>
<reference evidence="1 2" key="1">
    <citation type="submission" date="2016-10" db="EMBL/GenBank/DDBJ databases">
        <authorList>
            <person name="de Groot N.N."/>
        </authorList>
    </citation>
    <scope>NUCLEOTIDE SEQUENCE [LARGE SCALE GENOMIC DNA]</scope>
    <source>
        <strain evidence="1 2">DSM 21800</strain>
    </source>
</reference>
<dbReference type="EMBL" id="LT629772">
    <property type="protein sequence ID" value="SDS29087.1"/>
    <property type="molecule type" value="Genomic_DNA"/>
</dbReference>
<dbReference type="InterPro" id="IPR023833">
    <property type="entry name" value="Signal_pept_SipW-depend-type"/>
</dbReference>
<protein>
    <submittedName>
        <fullName evidence="1">SipW-cognate class signal peptide</fullName>
    </submittedName>
</protein>
<accession>A0A1H1R023</accession>